<dbReference type="PROSITE" id="PS00107">
    <property type="entry name" value="PROTEIN_KINASE_ATP"/>
    <property type="match status" value="1"/>
</dbReference>
<keyword evidence="10" id="KW-1185">Reference proteome</keyword>
<evidence type="ECO:0000256" key="7">
    <source>
        <dbReference type="SAM" id="MobiDB-lite"/>
    </source>
</evidence>
<dbReference type="InterPro" id="IPR017441">
    <property type="entry name" value="Protein_kinase_ATP_BS"/>
</dbReference>
<dbReference type="GO" id="GO:0005524">
    <property type="term" value="F:ATP binding"/>
    <property type="evidence" value="ECO:0007669"/>
    <property type="project" value="UniProtKB-UniRule"/>
</dbReference>
<dbReference type="EMBL" id="CM018036">
    <property type="protein sequence ID" value="KAA8540562.1"/>
    <property type="molecule type" value="Genomic_DNA"/>
</dbReference>
<dbReference type="PROSITE" id="PS00108">
    <property type="entry name" value="PROTEIN_KINASE_ST"/>
    <property type="match status" value="1"/>
</dbReference>
<feature type="compositionally biased region" description="Acidic residues" evidence="7">
    <location>
        <begin position="309"/>
        <end position="319"/>
    </location>
</feature>
<dbReference type="SUPFAM" id="SSF56112">
    <property type="entry name" value="Protein kinase-like (PK-like)"/>
    <property type="match status" value="1"/>
</dbReference>
<organism evidence="9 10">
    <name type="scientific">Nyssa sinensis</name>
    <dbReference type="NCBI Taxonomy" id="561372"/>
    <lineage>
        <taxon>Eukaryota</taxon>
        <taxon>Viridiplantae</taxon>
        <taxon>Streptophyta</taxon>
        <taxon>Embryophyta</taxon>
        <taxon>Tracheophyta</taxon>
        <taxon>Spermatophyta</taxon>
        <taxon>Magnoliopsida</taxon>
        <taxon>eudicotyledons</taxon>
        <taxon>Gunneridae</taxon>
        <taxon>Pentapetalae</taxon>
        <taxon>asterids</taxon>
        <taxon>Cornales</taxon>
        <taxon>Nyssaceae</taxon>
        <taxon>Nyssa</taxon>
    </lineage>
</organism>
<dbReference type="SMART" id="SM00220">
    <property type="entry name" value="S_TKc"/>
    <property type="match status" value="1"/>
</dbReference>
<evidence type="ECO:0000313" key="10">
    <source>
        <dbReference type="Proteomes" id="UP000325577"/>
    </source>
</evidence>
<dbReference type="CDD" id="cd06606">
    <property type="entry name" value="STKc_MAPKKK"/>
    <property type="match status" value="1"/>
</dbReference>
<gene>
    <name evidence="9" type="ORF">F0562_024519</name>
</gene>
<dbReference type="InterPro" id="IPR008271">
    <property type="entry name" value="Ser/Thr_kinase_AS"/>
</dbReference>
<dbReference type="PANTHER" id="PTHR48011">
    <property type="entry name" value="CCR4-NOT TRANSCRIPTIONAL COMPLEX SUBUNIT CAF120-RELATED"/>
    <property type="match status" value="1"/>
</dbReference>
<keyword evidence="3" id="KW-0418">Kinase</keyword>
<keyword evidence="6" id="KW-0723">Serine/threonine-protein kinase</keyword>
<dbReference type="AlphaFoldDB" id="A0A5J5BFF6"/>
<evidence type="ECO:0000256" key="6">
    <source>
        <dbReference type="RuleBase" id="RU000304"/>
    </source>
</evidence>
<feature type="domain" description="Protein kinase" evidence="8">
    <location>
        <begin position="27"/>
        <end position="302"/>
    </location>
</feature>
<dbReference type="InterPro" id="IPR011009">
    <property type="entry name" value="Kinase-like_dom_sf"/>
</dbReference>
<evidence type="ECO:0000313" key="9">
    <source>
        <dbReference type="EMBL" id="KAA8540562.1"/>
    </source>
</evidence>
<dbReference type="Pfam" id="PF00069">
    <property type="entry name" value="Pkinase"/>
    <property type="match status" value="1"/>
</dbReference>
<feature type="binding site" evidence="5">
    <location>
        <position position="63"/>
    </location>
    <ligand>
        <name>ATP</name>
        <dbReference type="ChEBI" id="CHEBI:30616"/>
    </ligand>
</feature>
<evidence type="ECO:0000256" key="5">
    <source>
        <dbReference type="PROSITE-ProRule" id="PRU10141"/>
    </source>
</evidence>
<dbReference type="GO" id="GO:0007165">
    <property type="term" value="P:signal transduction"/>
    <property type="evidence" value="ECO:0007669"/>
    <property type="project" value="TreeGrafter"/>
</dbReference>
<keyword evidence="1" id="KW-0808">Transferase</keyword>
<keyword evidence="4 5" id="KW-0067">ATP-binding</keyword>
<dbReference type="PROSITE" id="PS50011">
    <property type="entry name" value="PROTEIN_KINASE_DOM"/>
    <property type="match status" value="1"/>
</dbReference>
<dbReference type="InterPro" id="IPR000719">
    <property type="entry name" value="Prot_kinase_dom"/>
</dbReference>
<reference evidence="9 10" key="1">
    <citation type="submission" date="2019-09" db="EMBL/GenBank/DDBJ databases">
        <title>A chromosome-level genome assembly of the Chinese tupelo Nyssa sinensis.</title>
        <authorList>
            <person name="Yang X."/>
            <person name="Kang M."/>
            <person name="Yang Y."/>
            <person name="Xiong H."/>
            <person name="Wang M."/>
            <person name="Zhang Z."/>
            <person name="Wang Z."/>
            <person name="Wu H."/>
            <person name="Ma T."/>
            <person name="Liu J."/>
            <person name="Xi Z."/>
        </authorList>
    </citation>
    <scope>NUCLEOTIDE SEQUENCE [LARGE SCALE GENOMIC DNA]</scope>
    <source>
        <strain evidence="9">J267</strain>
        <tissue evidence="9">Leaf</tissue>
    </source>
</reference>
<accession>A0A5J5BFF6</accession>
<evidence type="ECO:0000256" key="1">
    <source>
        <dbReference type="ARBA" id="ARBA00022679"/>
    </source>
</evidence>
<name>A0A5J5BFF6_9ASTE</name>
<dbReference type="Proteomes" id="UP000325577">
    <property type="component" value="Linkage Group LG13"/>
</dbReference>
<dbReference type="InterPro" id="IPR052751">
    <property type="entry name" value="Plant_MAPKKK"/>
</dbReference>
<dbReference type="PANTHER" id="PTHR48011:SF56">
    <property type="entry name" value="PROTEIN KINASE DOMAIN-CONTAINING PROTEIN"/>
    <property type="match status" value="1"/>
</dbReference>
<feature type="region of interest" description="Disordered" evidence="7">
    <location>
        <begin position="309"/>
        <end position="343"/>
    </location>
</feature>
<comment type="similarity">
    <text evidence="6">Belongs to the protein kinase superfamily.</text>
</comment>
<protein>
    <recommendedName>
        <fullName evidence="8">Protein kinase domain-containing protein</fullName>
    </recommendedName>
</protein>
<dbReference type="GO" id="GO:0004674">
    <property type="term" value="F:protein serine/threonine kinase activity"/>
    <property type="evidence" value="ECO:0007669"/>
    <property type="project" value="UniProtKB-KW"/>
</dbReference>
<proteinExistence type="inferred from homology"/>
<dbReference type="OrthoDB" id="8693905at2759"/>
<keyword evidence="2 5" id="KW-0547">Nucleotide-binding</keyword>
<evidence type="ECO:0000256" key="3">
    <source>
        <dbReference type="ARBA" id="ARBA00022777"/>
    </source>
</evidence>
<evidence type="ECO:0000256" key="2">
    <source>
        <dbReference type="ARBA" id="ARBA00022741"/>
    </source>
</evidence>
<sequence>MKRKSEHELQQKVEQKTVYNHGDGVAWFRGAMIGKGSFGSVYLATLKKPRSRYGYLPSVFAVKSAEVSVSGSIQKEREAFSNIQRCPSIIKCFGEEITTGDNGEMVFNLLLEYGSGGTLAGLIKKSGGSGLPESDVKCYTRSILQGLNLIHECGYVHCDIKPENILLVPVTTDGITKFRAKIADFGLAKRAKQDKKRKMDPYLRGTPIYLSPEAVVDNIQEPPSDIWALGCTVLEMLTGEPPCDRKQDLDTEELVRQIGEGHTLPTIPSNISKEGKEFLKACFVRKAMYRLTAEMLLYHPFVEGLADDDGEAEGDEVLNGDEFGSSSMWSETDEEPGSSLFSDDWSFNSEEEFSLYSFSEDAEEMDNEVVSSFAEEETLEVQDGDITSSSIAPEIHDVIEKSRPVSSNKPQKNPLTFIIPAGIEFKDLWRLEFGNRDSSNDTLLCKAALAVGTQDVVFCPNEAKMMLFGSEMLI</sequence>
<dbReference type="Gene3D" id="1.10.510.10">
    <property type="entry name" value="Transferase(Phosphotransferase) domain 1"/>
    <property type="match status" value="1"/>
</dbReference>
<evidence type="ECO:0000259" key="8">
    <source>
        <dbReference type="PROSITE" id="PS50011"/>
    </source>
</evidence>
<evidence type="ECO:0000256" key="4">
    <source>
        <dbReference type="ARBA" id="ARBA00022840"/>
    </source>
</evidence>